<reference evidence="7 8" key="1">
    <citation type="submission" date="2017-06" db="EMBL/GenBank/DDBJ databases">
        <title>Ant-infecting Ophiocordyceps genomes reveal a high diversity of potential behavioral manipulation genes and a possible major role for enterotoxins.</title>
        <authorList>
            <person name="De Bekker C."/>
            <person name="Evans H.C."/>
            <person name="Brachmann A."/>
            <person name="Hughes D.P."/>
        </authorList>
    </citation>
    <scope>NUCLEOTIDE SEQUENCE [LARGE SCALE GENOMIC DNA]</scope>
    <source>
        <strain evidence="7 8">1348a</strain>
    </source>
</reference>
<dbReference type="GO" id="GO:0044322">
    <property type="term" value="C:endoplasmic reticulum quality control compartment"/>
    <property type="evidence" value="ECO:0007669"/>
    <property type="project" value="GOC"/>
</dbReference>
<protein>
    <recommendedName>
        <fullName evidence="5">alpha-1,2-Mannosidase</fullName>
        <ecNumber evidence="5">3.2.1.-</ecNumber>
    </recommendedName>
</protein>
<dbReference type="InterPro" id="IPR044674">
    <property type="entry name" value="EDEM1/2/3"/>
</dbReference>
<dbReference type="UniPathway" id="UPA00378"/>
<keyword evidence="5" id="KW-0326">Glycosidase</keyword>
<dbReference type="PRINTS" id="PR00747">
    <property type="entry name" value="GLYHDRLASE47"/>
</dbReference>
<dbReference type="OrthoDB" id="8118055at2759"/>
<dbReference type="PANTHER" id="PTHR45679:SF5">
    <property type="entry name" value="ER DEGRADATION-ENHANCING ALPHA-MANNOSIDASE-LIKE PROTEIN 1"/>
    <property type="match status" value="1"/>
</dbReference>
<dbReference type="GO" id="GO:1904380">
    <property type="term" value="P:endoplasmic reticulum mannose trimming"/>
    <property type="evidence" value="ECO:0007669"/>
    <property type="project" value="InterPro"/>
</dbReference>
<keyword evidence="4" id="KW-0325">Glycoprotein</keyword>
<evidence type="ECO:0000256" key="2">
    <source>
        <dbReference type="ARBA" id="ARBA00007658"/>
    </source>
</evidence>
<evidence type="ECO:0000256" key="1">
    <source>
        <dbReference type="ARBA" id="ARBA00004240"/>
    </source>
</evidence>
<dbReference type="Gene3D" id="1.50.10.10">
    <property type="match status" value="1"/>
</dbReference>
<evidence type="ECO:0000256" key="3">
    <source>
        <dbReference type="ARBA" id="ARBA00022824"/>
    </source>
</evidence>
<dbReference type="InterPro" id="IPR036026">
    <property type="entry name" value="Seven-hairpin_glycosidases"/>
</dbReference>
<evidence type="ECO:0000313" key="7">
    <source>
        <dbReference type="EMBL" id="PHH68255.1"/>
    </source>
</evidence>
<comment type="caution">
    <text evidence="7">The sequence shown here is derived from an EMBL/GenBank/DDBJ whole genome shotgun (WGS) entry which is preliminary data.</text>
</comment>
<evidence type="ECO:0000256" key="5">
    <source>
        <dbReference type="RuleBase" id="RU361193"/>
    </source>
</evidence>
<dbReference type="EMBL" id="NJEU01001177">
    <property type="protein sequence ID" value="PHH68255.1"/>
    <property type="molecule type" value="Genomic_DNA"/>
</dbReference>
<sequence length="364" mass="39609">MILAALLSTCLLLVLSTAASMRADVLAQLRQETVDMFYHGYSNYMRHAFPEDELRPLSCGPLTRDRDNPARIGLNDALGNYSLTLIDSLSTLAILAGGPRDGSYTGPQALSDFQDAILQFVHLYGDGRRGPSATGSRATGFDLDSKVQLFETVIRGVGGLLSAHLFAIGELPIPGYQATSPPNFVSHDPLDPVSISWPNGFIYNGQLLRLALDLAQRLLPAFYTQTGIPYPRVNLRTGIPFYVNSPLHQLADRDFEPEKLGEITETCSAGAGSLTLEFTVLSRLTGDSRFEKAAKRAFWEVWRRRSDIGLIGNGIDAEKGLWIGPHAGIGAGMDSFFEYALKSHILLSGHELPARAAAARDAFV</sequence>
<dbReference type="GO" id="GO:0036503">
    <property type="term" value="P:ERAD pathway"/>
    <property type="evidence" value="ECO:0007669"/>
    <property type="project" value="UniProtKB-ARBA"/>
</dbReference>
<keyword evidence="5" id="KW-0378">Hydrolase</keyword>
<feature type="signal peptide" evidence="6">
    <location>
        <begin position="1"/>
        <end position="18"/>
    </location>
</feature>
<evidence type="ECO:0000313" key="8">
    <source>
        <dbReference type="Proteomes" id="UP000224854"/>
    </source>
</evidence>
<dbReference type="InterPro" id="IPR001382">
    <property type="entry name" value="Glyco_hydro_47"/>
</dbReference>
<dbReference type="SUPFAM" id="SSF48225">
    <property type="entry name" value="Seven-hairpin glycosidases"/>
    <property type="match status" value="1"/>
</dbReference>
<dbReference type="InterPro" id="IPR012341">
    <property type="entry name" value="6hp_glycosidase-like_sf"/>
</dbReference>
<accession>A0A2C5YFG5</accession>
<dbReference type="GO" id="GO:0016020">
    <property type="term" value="C:membrane"/>
    <property type="evidence" value="ECO:0007669"/>
    <property type="project" value="InterPro"/>
</dbReference>
<dbReference type="PANTHER" id="PTHR45679">
    <property type="entry name" value="ER DEGRADATION-ENHANCING ALPHA-MANNOSIDASE-LIKE PROTEIN 2"/>
    <property type="match status" value="1"/>
</dbReference>
<dbReference type="GO" id="GO:0004571">
    <property type="term" value="F:mannosyl-oligosaccharide 1,2-alpha-mannosidase activity"/>
    <property type="evidence" value="ECO:0007669"/>
    <property type="project" value="InterPro"/>
</dbReference>
<evidence type="ECO:0000256" key="4">
    <source>
        <dbReference type="ARBA" id="ARBA00023180"/>
    </source>
</evidence>
<comment type="similarity">
    <text evidence="2 5">Belongs to the glycosyl hydrolase 47 family.</text>
</comment>
<keyword evidence="3" id="KW-0256">Endoplasmic reticulum</keyword>
<keyword evidence="8" id="KW-1185">Reference proteome</keyword>
<feature type="chain" id="PRO_5013310597" description="alpha-1,2-Mannosidase" evidence="6">
    <location>
        <begin position="19"/>
        <end position="364"/>
    </location>
</feature>
<proteinExistence type="inferred from homology"/>
<gene>
    <name evidence="7" type="ORF">CDD82_692</name>
</gene>
<dbReference type="GO" id="GO:0005975">
    <property type="term" value="P:carbohydrate metabolic process"/>
    <property type="evidence" value="ECO:0007669"/>
    <property type="project" value="InterPro"/>
</dbReference>
<evidence type="ECO:0000256" key="6">
    <source>
        <dbReference type="SAM" id="SignalP"/>
    </source>
</evidence>
<organism evidence="7 8">
    <name type="scientific">Ophiocordyceps australis</name>
    <dbReference type="NCBI Taxonomy" id="1399860"/>
    <lineage>
        <taxon>Eukaryota</taxon>
        <taxon>Fungi</taxon>
        <taxon>Dikarya</taxon>
        <taxon>Ascomycota</taxon>
        <taxon>Pezizomycotina</taxon>
        <taxon>Sordariomycetes</taxon>
        <taxon>Hypocreomycetidae</taxon>
        <taxon>Hypocreales</taxon>
        <taxon>Ophiocordycipitaceae</taxon>
        <taxon>Ophiocordyceps</taxon>
    </lineage>
</organism>
<comment type="subcellular location">
    <subcellularLocation>
        <location evidence="1">Endoplasmic reticulum</location>
    </subcellularLocation>
</comment>
<dbReference type="Proteomes" id="UP000224854">
    <property type="component" value="Unassembled WGS sequence"/>
</dbReference>
<dbReference type="EC" id="3.2.1.-" evidence="5"/>
<dbReference type="GO" id="GO:0005509">
    <property type="term" value="F:calcium ion binding"/>
    <property type="evidence" value="ECO:0007669"/>
    <property type="project" value="InterPro"/>
</dbReference>
<dbReference type="AlphaFoldDB" id="A0A2C5YFG5"/>
<dbReference type="Pfam" id="PF01532">
    <property type="entry name" value="Glyco_hydro_47"/>
    <property type="match status" value="1"/>
</dbReference>
<name>A0A2C5YFG5_9HYPO</name>
<keyword evidence="6" id="KW-0732">Signal</keyword>